<keyword evidence="3" id="KW-0378">Hydrolase</keyword>
<dbReference type="PROSITE" id="PS00903">
    <property type="entry name" value="CYT_DCMP_DEAMINASES_1"/>
    <property type="match status" value="1"/>
</dbReference>
<dbReference type="KEGG" id="acae:HYG86_12365"/>
<keyword evidence="7" id="KW-1185">Reference proteome</keyword>
<dbReference type="Proteomes" id="UP000516160">
    <property type="component" value="Chromosome"/>
</dbReference>
<gene>
    <name evidence="6" type="ORF">HYG86_12365</name>
</gene>
<dbReference type="GO" id="GO:0072527">
    <property type="term" value="P:pyrimidine-containing compound metabolic process"/>
    <property type="evidence" value="ECO:0007669"/>
    <property type="project" value="UniProtKB-ARBA"/>
</dbReference>
<dbReference type="InterPro" id="IPR002125">
    <property type="entry name" value="CMP_dCMP_dom"/>
</dbReference>
<keyword evidence="4" id="KW-0862">Zinc</keyword>
<organism evidence="6 7">
    <name type="scientific">Alkalicella caledoniensis</name>
    <dbReference type="NCBI Taxonomy" id="2731377"/>
    <lineage>
        <taxon>Bacteria</taxon>
        <taxon>Bacillati</taxon>
        <taxon>Bacillota</taxon>
        <taxon>Clostridia</taxon>
        <taxon>Eubacteriales</taxon>
        <taxon>Proteinivoracaceae</taxon>
        <taxon>Alkalicella</taxon>
    </lineage>
</organism>
<evidence type="ECO:0000256" key="4">
    <source>
        <dbReference type="ARBA" id="ARBA00022833"/>
    </source>
</evidence>
<dbReference type="AlphaFoldDB" id="A0A7G9W9Z2"/>
<keyword evidence="2" id="KW-0479">Metal-binding</keyword>
<protein>
    <submittedName>
        <fullName evidence="6">Cytidine deaminase</fullName>
    </submittedName>
</protein>
<dbReference type="CDD" id="cd01283">
    <property type="entry name" value="cytidine_deaminase"/>
    <property type="match status" value="1"/>
</dbReference>
<reference evidence="6 7" key="1">
    <citation type="submission" date="2020-07" db="EMBL/GenBank/DDBJ databases">
        <title>Alkalicella. sp. LB2 genome.</title>
        <authorList>
            <person name="Postec A."/>
            <person name="Quemeneur M."/>
        </authorList>
    </citation>
    <scope>NUCLEOTIDE SEQUENCE [LARGE SCALE GENOMIC DNA]</scope>
    <source>
        <strain evidence="6 7">LB2</strain>
    </source>
</reference>
<evidence type="ECO:0000256" key="1">
    <source>
        <dbReference type="ARBA" id="ARBA00006576"/>
    </source>
</evidence>
<dbReference type="PANTHER" id="PTHR11644">
    <property type="entry name" value="CYTIDINE DEAMINASE"/>
    <property type="match status" value="1"/>
</dbReference>
<dbReference type="PANTHER" id="PTHR11644:SF2">
    <property type="entry name" value="CYTIDINE DEAMINASE"/>
    <property type="match status" value="1"/>
</dbReference>
<dbReference type="GO" id="GO:0005829">
    <property type="term" value="C:cytosol"/>
    <property type="evidence" value="ECO:0007669"/>
    <property type="project" value="TreeGrafter"/>
</dbReference>
<accession>A0A7G9W9Z2</accession>
<evidence type="ECO:0000313" key="6">
    <source>
        <dbReference type="EMBL" id="QNO15504.1"/>
    </source>
</evidence>
<dbReference type="InterPro" id="IPR016192">
    <property type="entry name" value="APOBEC/CMP_deaminase_Zn-bd"/>
</dbReference>
<dbReference type="Pfam" id="PF00383">
    <property type="entry name" value="dCMP_cyt_deam_1"/>
    <property type="match status" value="1"/>
</dbReference>
<sequence>MDFSQLKALALSKVNPRRLSNHCHVASVACALETDTGNIYTGVCIDTACGMGFCAEHAAIAQMITKEESHIVRIVAVSTSGQIYPPCGRCREFMFQVDPKNLAAEIMISEEKIVELEELLPYRWEEKSSP</sequence>
<dbReference type="PROSITE" id="PS51257">
    <property type="entry name" value="PROKAR_LIPOPROTEIN"/>
    <property type="match status" value="1"/>
</dbReference>
<dbReference type="PROSITE" id="PS51747">
    <property type="entry name" value="CYT_DCMP_DEAMINASES_2"/>
    <property type="match status" value="1"/>
</dbReference>
<dbReference type="InterPro" id="IPR016193">
    <property type="entry name" value="Cytidine_deaminase-like"/>
</dbReference>
<dbReference type="EMBL" id="CP058559">
    <property type="protein sequence ID" value="QNO15504.1"/>
    <property type="molecule type" value="Genomic_DNA"/>
</dbReference>
<dbReference type="SUPFAM" id="SSF53927">
    <property type="entry name" value="Cytidine deaminase-like"/>
    <property type="match status" value="1"/>
</dbReference>
<evidence type="ECO:0000313" key="7">
    <source>
        <dbReference type="Proteomes" id="UP000516160"/>
    </source>
</evidence>
<evidence type="ECO:0000259" key="5">
    <source>
        <dbReference type="PROSITE" id="PS51747"/>
    </source>
</evidence>
<proteinExistence type="inferred from homology"/>
<dbReference type="GO" id="GO:0008270">
    <property type="term" value="F:zinc ion binding"/>
    <property type="evidence" value="ECO:0007669"/>
    <property type="project" value="InterPro"/>
</dbReference>
<feature type="domain" description="CMP/dCMP-type deaminase" evidence="5">
    <location>
        <begin position="1"/>
        <end position="127"/>
    </location>
</feature>
<dbReference type="RefSeq" id="WP_213165867.1">
    <property type="nucleotide sequence ID" value="NZ_CP058559.1"/>
</dbReference>
<dbReference type="InterPro" id="IPR050202">
    <property type="entry name" value="Cyt/Deoxycyt_deaminase"/>
</dbReference>
<dbReference type="GO" id="GO:0042802">
    <property type="term" value="F:identical protein binding"/>
    <property type="evidence" value="ECO:0007669"/>
    <property type="project" value="UniProtKB-ARBA"/>
</dbReference>
<dbReference type="GO" id="GO:0055086">
    <property type="term" value="P:nucleobase-containing small molecule metabolic process"/>
    <property type="evidence" value="ECO:0007669"/>
    <property type="project" value="UniProtKB-ARBA"/>
</dbReference>
<dbReference type="Gene3D" id="3.40.140.10">
    <property type="entry name" value="Cytidine Deaminase, domain 2"/>
    <property type="match status" value="1"/>
</dbReference>
<evidence type="ECO:0000256" key="2">
    <source>
        <dbReference type="ARBA" id="ARBA00022723"/>
    </source>
</evidence>
<dbReference type="GO" id="GO:0004126">
    <property type="term" value="F:cytidine deaminase activity"/>
    <property type="evidence" value="ECO:0007669"/>
    <property type="project" value="TreeGrafter"/>
</dbReference>
<evidence type="ECO:0000256" key="3">
    <source>
        <dbReference type="ARBA" id="ARBA00022801"/>
    </source>
</evidence>
<name>A0A7G9W9Z2_ALKCA</name>
<comment type="similarity">
    <text evidence="1">Belongs to the cytidine and deoxycytidylate deaminase family.</text>
</comment>